<comment type="caution">
    <text evidence="3">The sequence shown here is derived from an EMBL/GenBank/DDBJ whole genome shotgun (WGS) entry which is preliminary data.</text>
</comment>
<evidence type="ECO:0000259" key="2">
    <source>
        <dbReference type="Pfam" id="PF01261"/>
    </source>
</evidence>
<reference evidence="3 4" key="1">
    <citation type="submission" date="2018-02" db="EMBL/GenBank/DDBJ databases">
        <title>Comparative genomes isolates from brazilian mangrove.</title>
        <authorList>
            <person name="Araujo J.E."/>
            <person name="Taketani R.G."/>
            <person name="Silva M.C.P."/>
            <person name="Loureco M.V."/>
            <person name="Andreote F.D."/>
        </authorList>
    </citation>
    <scope>NUCLEOTIDE SEQUENCE [LARGE SCALE GENOMIC DNA]</scope>
    <source>
        <strain evidence="3 4">Hex-1 MGV</strain>
    </source>
</reference>
<dbReference type="Gene3D" id="3.20.20.150">
    <property type="entry name" value="Divalent-metal-dependent TIM barrel enzymes"/>
    <property type="match status" value="1"/>
</dbReference>
<dbReference type="RefSeq" id="WP_105331021.1">
    <property type="nucleotide sequence ID" value="NZ_PUHY01000012.1"/>
</dbReference>
<evidence type="ECO:0000313" key="4">
    <source>
        <dbReference type="Proteomes" id="UP000238322"/>
    </source>
</evidence>
<evidence type="ECO:0000313" key="3">
    <source>
        <dbReference type="EMBL" id="PQO32008.1"/>
    </source>
</evidence>
<dbReference type="SUPFAM" id="SSF51658">
    <property type="entry name" value="Xylose isomerase-like"/>
    <property type="match status" value="1"/>
</dbReference>
<proteinExistence type="predicted"/>
<feature type="domain" description="Xylose isomerase-like TIM barrel" evidence="2">
    <location>
        <begin position="55"/>
        <end position="293"/>
    </location>
</feature>
<dbReference type="InterPro" id="IPR013022">
    <property type="entry name" value="Xyl_isomerase-like_TIM-brl"/>
</dbReference>
<dbReference type="OrthoDB" id="248282at2"/>
<gene>
    <name evidence="3" type="ORF">C5Y83_17315</name>
</gene>
<name>A0A2S8FIL7_9BACT</name>
<feature type="signal peptide" evidence="1">
    <location>
        <begin position="1"/>
        <end position="17"/>
    </location>
</feature>
<dbReference type="PANTHER" id="PTHR12110">
    <property type="entry name" value="HYDROXYPYRUVATE ISOMERASE"/>
    <property type="match status" value="1"/>
</dbReference>
<keyword evidence="1" id="KW-0732">Signal</keyword>
<organism evidence="3 4">
    <name type="scientific">Blastopirellula marina</name>
    <dbReference type="NCBI Taxonomy" id="124"/>
    <lineage>
        <taxon>Bacteria</taxon>
        <taxon>Pseudomonadati</taxon>
        <taxon>Planctomycetota</taxon>
        <taxon>Planctomycetia</taxon>
        <taxon>Pirellulales</taxon>
        <taxon>Pirellulaceae</taxon>
        <taxon>Blastopirellula</taxon>
    </lineage>
</organism>
<dbReference type="EMBL" id="PUHY01000012">
    <property type="protein sequence ID" value="PQO32008.1"/>
    <property type="molecule type" value="Genomic_DNA"/>
</dbReference>
<evidence type="ECO:0000256" key="1">
    <source>
        <dbReference type="SAM" id="SignalP"/>
    </source>
</evidence>
<dbReference type="AlphaFoldDB" id="A0A2S8FIL7"/>
<dbReference type="PROSITE" id="PS51318">
    <property type="entry name" value="TAT"/>
    <property type="match status" value="1"/>
</dbReference>
<sequence>MSSLNRRQLLTSTLGTAAALSLGSALPAAQPTPIRWKLITFTKFLQPLSYDQMADAVAELGFDGIEAPIRIKGHIEPENVADELPKFVAALKKRGLTIDILTSSINSVDSPNAEETLKVAKDLGIPRYRMNYYKYDLKKPVTRQLREAGAMLKDLVAMNEEIGIQAVYQNHSGSQYVGAPIWDIYHLVRQYDPQHIAMAFDIGHARVEGNTSWPIQWNLVQSHLGSVYIKDFTGNGGKPAWCSITQGELPDQFYKLLKESDYNGPISLHVEYLHGLKGDEMVAKNLAAMKRDIAYLKEKLS</sequence>
<protein>
    <recommendedName>
        <fullName evidence="2">Xylose isomerase-like TIM barrel domain-containing protein</fullName>
    </recommendedName>
</protein>
<dbReference type="InterPro" id="IPR036237">
    <property type="entry name" value="Xyl_isomerase-like_sf"/>
</dbReference>
<dbReference type="InterPro" id="IPR050312">
    <property type="entry name" value="IolE/XylAMocC-like"/>
</dbReference>
<dbReference type="Proteomes" id="UP000238322">
    <property type="component" value="Unassembled WGS sequence"/>
</dbReference>
<dbReference type="PANTHER" id="PTHR12110:SF53">
    <property type="entry name" value="BLR5974 PROTEIN"/>
    <property type="match status" value="1"/>
</dbReference>
<dbReference type="Pfam" id="PF01261">
    <property type="entry name" value="AP_endonuc_2"/>
    <property type="match status" value="1"/>
</dbReference>
<dbReference type="InterPro" id="IPR006311">
    <property type="entry name" value="TAT_signal"/>
</dbReference>
<feature type="chain" id="PRO_5015739943" description="Xylose isomerase-like TIM barrel domain-containing protein" evidence="1">
    <location>
        <begin position="18"/>
        <end position="301"/>
    </location>
</feature>
<accession>A0A2S8FIL7</accession>